<name>A0A3E2BQQ2_9BACT</name>
<accession>A0A3E2BQQ2</accession>
<dbReference type="Proteomes" id="UP000257323">
    <property type="component" value="Unassembled WGS sequence"/>
</dbReference>
<reference evidence="6 7" key="1">
    <citation type="submission" date="2018-08" db="EMBL/GenBank/DDBJ databases">
        <title>Genome analysis of the thermophilic bacterium of the candidate phylum Aminicenantes from deep subsurface aquifer revealed its physiology and ecological role.</title>
        <authorList>
            <person name="Kadnikov V.V."/>
            <person name="Mardanov A.V."/>
            <person name="Beletsky A.V."/>
            <person name="Karnachuk O.V."/>
            <person name="Ravin N.V."/>
        </authorList>
    </citation>
    <scope>NUCLEOTIDE SEQUENCE [LARGE SCALE GENOMIC DNA]</scope>
    <source>
        <strain evidence="6">BY38</strain>
    </source>
</reference>
<dbReference type="GO" id="GO:0008270">
    <property type="term" value="F:zinc ion binding"/>
    <property type="evidence" value="ECO:0007669"/>
    <property type="project" value="UniProtKB-UniRule"/>
</dbReference>
<dbReference type="AlphaFoldDB" id="A0A3E2BQQ2"/>
<evidence type="ECO:0000313" key="7">
    <source>
        <dbReference type="Proteomes" id="UP000257323"/>
    </source>
</evidence>
<organism evidence="6 7">
    <name type="scientific">Candidatus Saccharicenans subterraneus</name>
    <dbReference type="NCBI Taxonomy" id="2508984"/>
    <lineage>
        <taxon>Bacteria</taxon>
        <taxon>Candidatus Aminicenantota</taxon>
        <taxon>Candidatus Aminicenantia</taxon>
        <taxon>Candidatus Aminicenantales</taxon>
        <taxon>Candidatus Saccharicenantaceae</taxon>
        <taxon>Candidatus Saccharicenans</taxon>
    </lineage>
</organism>
<comment type="function">
    <text evidence="5">Involved in the maturation of [NiFe] hydrogenases. Required for nickel insertion into the metal center of the hydrogenase.</text>
</comment>
<keyword evidence="3 5" id="KW-0479">Metal-binding</keyword>
<feature type="binding site" evidence="5">
    <location>
        <position position="94"/>
    </location>
    <ligand>
        <name>Zn(2+)</name>
        <dbReference type="ChEBI" id="CHEBI:29105"/>
    </ligand>
</feature>
<dbReference type="PROSITE" id="PS01249">
    <property type="entry name" value="HYPA"/>
    <property type="match status" value="1"/>
</dbReference>
<dbReference type="PANTHER" id="PTHR34535:SF3">
    <property type="entry name" value="HYDROGENASE MATURATION FACTOR HYPA"/>
    <property type="match status" value="1"/>
</dbReference>
<keyword evidence="2 5" id="KW-0533">Nickel</keyword>
<feature type="binding site" evidence="5">
    <location>
        <position position="97"/>
    </location>
    <ligand>
        <name>Zn(2+)</name>
        <dbReference type="ChEBI" id="CHEBI:29105"/>
    </ligand>
</feature>
<dbReference type="Gene3D" id="3.30.2320.80">
    <property type="match status" value="1"/>
</dbReference>
<dbReference type="GO" id="GO:0051604">
    <property type="term" value="P:protein maturation"/>
    <property type="evidence" value="ECO:0007669"/>
    <property type="project" value="InterPro"/>
</dbReference>
<evidence type="ECO:0000256" key="2">
    <source>
        <dbReference type="ARBA" id="ARBA00022596"/>
    </source>
</evidence>
<protein>
    <recommendedName>
        <fullName evidence="5">Hydrogenase maturation factor HypA</fullName>
    </recommendedName>
</protein>
<gene>
    <name evidence="5" type="primary">hypA</name>
    <name evidence="6" type="ORF">OP8BY_0904</name>
</gene>
<proteinExistence type="inferred from homology"/>
<sequence>MHELSVVADLFTIIEEQARQAGATRVTRVRVLIGELSGVVPELFRTAFHSYKKGTIADKARLEVKITRVKFKCHGCGQEIKTGDISSPDFSYACPFCGSKEVELISGRDLYLEKLEIET</sequence>
<dbReference type="EMBL" id="QUAH01000001">
    <property type="protein sequence ID" value="RFT16962.1"/>
    <property type="molecule type" value="Genomic_DNA"/>
</dbReference>
<dbReference type="GO" id="GO:0016151">
    <property type="term" value="F:nickel cation binding"/>
    <property type="evidence" value="ECO:0007669"/>
    <property type="project" value="UniProtKB-UniRule"/>
</dbReference>
<dbReference type="InterPro" id="IPR020538">
    <property type="entry name" value="Hydgase_Ni_incorp_HypA/HybF_CS"/>
</dbReference>
<dbReference type="HAMAP" id="MF_00213">
    <property type="entry name" value="HypA_HybF"/>
    <property type="match status" value="1"/>
</dbReference>
<evidence type="ECO:0000256" key="3">
    <source>
        <dbReference type="ARBA" id="ARBA00022723"/>
    </source>
</evidence>
<evidence type="ECO:0000313" key="6">
    <source>
        <dbReference type="EMBL" id="RFT16962.1"/>
    </source>
</evidence>
<feature type="binding site" evidence="5">
    <location>
        <position position="2"/>
    </location>
    <ligand>
        <name>Ni(2+)</name>
        <dbReference type="ChEBI" id="CHEBI:49786"/>
    </ligand>
</feature>
<evidence type="ECO:0000256" key="5">
    <source>
        <dbReference type="HAMAP-Rule" id="MF_00213"/>
    </source>
</evidence>
<comment type="similarity">
    <text evidence="1 5">Belongs to the HypA/HybF family.</text>
</comment>
<keyword evidence="4 5" id="KW-0862">Zinc</keyword>
<dbReference type="Pfam" id="PF01155">
    <property type="entry name" value="HypA"/>
    <property type="match status" value="1"/>
</dbReference>
<evidence type="ECO:0000256" key="1">
    <source>
        <dbReference type="ARBA" id="ARBA00010748"/>
    </source>
</evidence>
<comment type="caution">
    <text evidence="6">The sequence shown here is derived from an EMBL/GenBank/DDBJ whole genome shotgun (WGS) entry which is preliminary data.</text>
</comment>
<evidence type="ECO:0000256" key="4">
    <source>
        <dbReference type="ARBA" id="ARBA00022833"/>
    </source>
</evidence>
<dbReference type="PIRSF" id="PIRSF004761">
    <property type="entry name" value="Hydrgn_mat_HypA"/>
    <property type="match status" value="1"/>
</dbReference>
<feature type="binding site" evidence="5">
    <location>
        <position position="76"/>
    </location>
    <ligand>
        <name>Zn(2+)</name>
        <dbReference type="ChEBI" id="CHEBI:29105"/>
    </ligand>
</feature>
<feature type="binding site" evidence="5">
    <location>
        <position position="73"/>
    </location>
    <ligand>
        <name>Zn(2+)</name>
        <dbReference type="ChEBI" id="CHEBI:29105"/>
    </ligand>
</feature>
<dbReference type="NCBIfam" id="TIGR00100">
    <property type="entry name" value="hypA"/>
    <property type="match status" value="1"/>
</dbReference>
<dbReference type="InterPro" id="IPR000688">
    <property type="entry name" value="HypA/HybF"/>
</dbReference>
<dbReference type="PANTHER" id="PTHR34535">
    <property type="entry name" value="HYDROGENASE MATURATION FACTOR HYPA"/>
    <property type="match status" value="1"/>
</dbReference>